<dbReference type="AlphaFoldDB" id="X1CQJ3"/>
<accession>X1CQJ3</accession>
<gene>
    <name evidence="1" type="ORF">S01H4_54019</name>
</gene>
<dbReference type="EMBL" id="BART01031044">
    <property type="protein sequence ID" value="GAH10082.1"/>
    <property type="molecule type" value="Genomic_DNA"/>
</dbReference>
<feature type="non-terminal residue" evidence="1">
    <location>
        <position position="96"/>
    </location>
</feature>
<evidence type="ECO:0000313" key="1">
    <source>
        <dbReference type="EMBL" id="GAH10082.1"/>
    </source>
</evidence>
<reference evidence="1" key="1">
    <citation type="journal article" date="2014" name="Front. Microbiol.">
        <title>High frequency of phylogenetically diverse reductive dehalogenase-homologous genes in deep subseafloor sedimentary metagenomes.</title>
        <authorList>
            <person name="Kawai M."/>
            <person name="Futagami T."/>
            <person name="Toyoda A."/>
            <person name="Takaki Y."/>
            <person name="Nishi S."/>
            <person name="Hori S."/>
            <person name="Arai W."/>
            <person name="Tsubouchi T."/>
            <person name="Morono Y."/>
            <person name="Uchiyama I."/>
            <person name="Ito T."/>
            <person name="Fujiyama A."/>
            <person name="Inagaki F."/>
            <person name="Takami H."/>
        </authorList>
    </citation>
    <scope>NUCLEOTIDE SEQUENCE</scope>
    <source>
        <strain evidence="1">Expedition CK06-06</strain>
    </source>
</reference>
<comment type="caution">
    <text evidence="1">The sequence shown here is derived from an EMBL/GenBank/DDBJ whole genome shotgun (WGS) entry which is preliminary data.</text>
</comment>
<proteinExistence type="predicted"/>
<sequence length="96" mass="10781">MFFGIKKYLFILIFLIFVLGISINPVHAQEMPIPISVANLNIFVQVDEEGQLSVSELFSFSEKPSGIFSWQINAEKISDLKIIKAGQQLSDSAYQV</sequence>
<organism evidence="1">
    <name type="scientific">marine sediment metagenome</name>
    <dbReference type="NCBI Taxonomy" id="412755"/>
    <lineage>
        <taxon>unclassified sequences</taxon>
        <taxon>metagenomes</taxon>
        <taxon>ecological metagenomes</taxon>
    </lineage>
</organism>
<name>X1CQJ3_9ZZZZ</name>
<protein>
    <submittedName>
        <fullName evidence="1">Uncharacterized protein</fullName>
    </submittedName>
</protein>